<dbReference type="BioCyc" id="PMAR59922:G1G80-1148-MONOMER"/>
<organism evidence="2 3">
    <name type="scientific">Prochlorococcus marinus (strain MIT 9303)</name>
    <dbReference type="NCBI Taxonomy" id="59922"/>
    <lineage>
        <taxon>Bacteria</taxon>
        <taxon>Bacillati</taxon>
        <taxon>Cyanobacteriota</taxon>
        <taxon>Cyanophyceae</taxon>
        <taxon>Synechococcales</taxon>
        <taxon>Prochlorococcaceae</taxon>
        <taxon>Prochlorococcus</taxon>
    </lineage>
</organism>
<evidence type="ECO:0000313" key="3">
    <source>
        <dbReference type="Proteomes" id="UP000002274"/>
    </source>
</evidence>
<feature type="coiled-coil region" evidence="1">
    <location>
        <begin position="511"/>
        <end position="562"/>
    </location>
</feature>
<dbReference type="PANTHER" id="PTHR41259:SF1">
    <property type="entry name" value="DOUBLE-STRAND BREAK REPAIR RAD50 ATPASE, PUTATIVE-RELATED"/>
    <property type="match status" value="1"/>
</dbReference>
<gene>
    <name evidence="2" type="primary">sbcC</name>
    <name evidence="2" type="ordered locus">P9303_13301</name>
</gene>
<dbReference type="AlphaFoldDB" id="A2C9B7"/>
<sequence length="918" mass="104757">MRLLHCHLENIRRHWLLDIDFSPGLTLISGANESGKSSLVEAMHRGLFLKATASGSLVEALRSNLFPGHPLIELSFEAKGAIWSLSKRFSGQSGSVRLDGTGQEVPLSGSAAEELLAKLLGVDEIVGSRQAARVLPSRWAHLWVLQGLAGQNLLDQGPQHYDLNGLMQQLEQRAEVSLQSPLDQKVSTELEALVEATFTSRGVRRNSLLWQCQQQRERAEDALKTAELQRDSFESTSAELDQLEHELDLLTSDRKPALKKRRFELQTQQEQTRQDEAALLLYRQQLEPLQLRKKQLQSVLHANHQIHNEFLLCQKNLEDGSEQQTLLKHNLSETKKQIETTQQKLDDLDQQRSDWELRGLHMRRLEELTQLRFQRESLQRQHNEQQRLRNQSQTLQIQLEALPDLGVANLQHLRDCYDQVKGCAIRIETMASEFNLERADQPVLVDGFPLKEGETKRLISSFTVNVGEGVRFHVNPGQGTGIEELKRDHERHLLKYTDTLKAWQVNSLEEAEQKINHRNQLSQQLNLINEQLNGCQDGHDGNISLSLQKKQLENRQHELEKEMTSEPELSRLDDSLLSNDGSFNQPLDLETIRIELKRCRQNYRSISESIKAIKLQLQQLHREEYEQDKNLQKLTLSLEVLSAKQIERKEHRKSLLTEHGPEPDIEEKLLKLNQSLTHLGQKVSDLEQQLGNQTLQAIKSALAELDAQEKRLQEHLQVLSGQRGALRERCEGLGSLEPYAALEEARVNFNQAKLEEREQLMLAHAQQRLLKSFQQAQAELSNRYTTPLRQAICSYLQPLLGNENDGCHLNFDPHDGFRELGLRRDGQNVQFRDLSGGMKEQLNGALRLSIADALKGGHDDCLPILFDDAFTNTDPDRIESVLRMMTQAVKRGLQVIVLSCDPTPYETIADKTIYLPSP</sequence>
<dbReference type="SUPFAM" id="SSF52540">
    <property type="entry name" value="P-loop containing nucleoside triphosphate hydrolases"/>
    <property type="match status" value="1"/>
</dbReference>
<dbReference type="KEGG" id="pmf:P9303_13301"/>
<accession>A2C9B7</accession>
<dbReference type="InterPro" id="IPR027417">
    <property type="entry name" value="P-loop_NTPase"/>
</dbReference>
<feature type="coiled-coil region" evidence="1">
    <location>
        <begin position="209"/>
        <end position="253"/>
    </location>
</feature>
<dbReference type="PANTHER" id="PTHR41259">
    <property type="entry name" value="DOUBLE-STRAND BREAK REPAIR RAD50 ATPASE, PUTATIVE-RELATED"/>
    <property type="match status" value="1"/>
</dbReference>
<dbReference type="CDD" id="cd00267">
    <property type="entry name" value="ABC_ATPase"/>
    <property type="match status" value="1"/>
</dbReference>
<reference evidence="2 3" key="1">
    <citation type="journal article" date="2007" name="PLoS Genet.">
        <title>Patterns and implications of gene gain and loss in the evolution of Prochlorococcus.</title>
        <authorList>
            <person name="Kettler G.C."/>
            <person name="Martiny A.C."/>
            <person name="Huang K."/>
            <person name="Zucker J."/>
            <person name="Coleman M.L."/>
            <person name="Rodrigue S."/>
            <person name="Chen F."/>
            <person name="Lapidus A."/>
            <person name="Ferriera S."/>
            <person name="Johnson J."/>
            <person name="Steglich C."/>
            <person name="Church G.M."/>
            <person name="Richardson P."/>
            <person name="Chisholm S.W."/>
        </authorList>
    </citation>
    <scope>NUCLEOTIDE SEQUENCE [LARGE SCALE GENOMIC DNA]</scope>
    <source>
        <strain evidence="2 3">MIT 9303</strain>
    </source>
</reference>
<dbReference type="Gene3D" id="3.40.50.300">
    <property type="entry name" value="P-loop containing nucleotide triphosphate hydrolases"/>
    <property type="match status" value="2"/>
</dbReference>
<feature type="coiled-coil region" evidence="1">
    <location>
        <begin position="331"/>
        <end position="398"/>
    </location>
</feature>
<dbReference type="EMBL" id="CP000554">
    <property type="protein sequence ID" value="ABM78077.1"/>
    <property type="molecule type" value="Genomic_DNA"/>
</dbReference>
<keyword evidence="1" id="KW-0175">Coiled coil</keyword>
<dbReference type="RefSeq" id="WP_011825975.1">
    <property type="nucleotide sequence ID" value="NC_008820.1"/>
</dbReference>
<dbReference type="Proteomes" id="UP000002274">
    <property type="component" value="Chromosome"/>
</dbReference>
<dbReference type="HOGENOM" id="CLU_015046_2_0_3"/>
<dbReference type="STRING" id="59922.P9303_13301"/>
<evidence type="ECO:0000256" key="1">
    <source>
        <dbReference type="SAM" id="Coils"/>
    </source>
</evidence>
<evidence type="ECO:0000313" key="2">
    <source>
        <dbReference type="EMBL" id="ABM78077.1"/>
    </source>
</evidence>
<feature type="coiled-coil region" evidence="1">
    <location>
        <begin position="669"/>
        <end position="722"/>
    </location>
</feature>
<protein>
    <submittedName>
        <fullName evidence="2">RecF protein:ABC transporter</fullName>
    </submittedName>
</protein>
<proteinExistence type="predicted"/>
<name>A2C9B7_PROM3</name>